<dbReference type="GO" id="GO:0004519">
    <property type="term" value="F:endonuclease activity"/>
    <property type="evidence" value="ECO:0007669"/>
    <property type="project" value="InterPro"/>
</dbReference>
<dbReference type="OrthoDB" id="20734at2759"/>
<dbReference type="AlphaFoldDB" id="A0A4P9XMJ7"/>
<evidence type="ECO:0000256" key="2">
    <source>
        <dbReference type="ARBA" id="ARBA00023128"/>
    </source>
</evidence>
<dbReference type="InterPro" id="IPR018828">
    <property type="entry name" value="RRG7"/>
</dbReference>
<dbReference type="InterPro" id="IPR007560">
    <property type="entry name" value="Restrct_endonuc_IV_Mrr"/>
</dbReference>
<dbReference type="Gene3D" id="3.40.1350.10">
    <property type="match status" value="1"/>
</dbReference>
<dbReference type="PANTHER" id="PTHR28133">
    <property type="entry name" value="REQUIRED FOR RESPIRATORY GROWTH PROTEIN 7, MITOCHONDRIAL"/>
    <property type="match status" value="1"/>
</dbReference>
<accession>A0A4P9XMJ7</accession>
<protein>
    <recommendedName>
        <fullName evidence="3">Restriction endonuclease type IV Mrr domain-containing protein</fullName>
    </recommendedName>
</protein>
<evidence type="ECO:0000313" key="5">
    <source>
        <dbReference type="Proteomes" id="UP000271241"/>
    </source>
</evidence>
<dbReference type="Pfam" id="PF04471">
    <property type="entry name" value="Mrr_cat"/>
    <property type="match status" value="1"/>
</dbReference>
<feature type="domain" description="Restriction endonuclease type IV Mrr" evidence="3">
    <location>
        <begin position="32"/>
        <end position="137"/>
    </location>
</feature>
<comment type="subcellular location">
    <subcellularLocation>
        <location evidence="1">Mitochondrion</location>
    </subcellularLocation>
</comment>
<dbReference type="InterPro" id="IPR011856">
    <property type="entry name" value="tRNA_endonuc-like_dom_sf"/>
</dbReference>
<evidence type="ECO:0000259" key="3">
    <source>
        <dbReference type="Pfam" id="PF04471"/>
    </source>
</evidence>
<proteinExistence type="predicted"/>
<gene>
    <name evidence="4" type="ORF">THASP1DRAFT_31029</name>
</gene>
<dbReference type="GO" id="GO:0009307">
    <property type="term" value="P:DNA restriction-modification system"/>
    <property type="evidence" value="ECO:0007669"/>
    <property type="project" value="InterPro"/>
</dbReference>
<organism evidence="4 5">
    <name type="scientific">Thamnocephalis sphaerospora</name>
    <dbReference type="NCBI Taxonomy" id="78915"/>
    <lineage>
        <taxon>Eukaryota</taxon>
        <taxon>Fungi</taxon>
        <taxon>Fungi incertae sedis</taxon>
        <taxon>Zoopagomycota</taxon>
        <taxon>Zoopagomycotina</taxon>
        <taxon>Zoopagomycetes</taxon>
        <taxon>Zoopagales</taxon>
        <taxon>Sigmoideomycetaceae</taxon>
        <taxon>Thamnocephalis</taxon>
    </lineage>
</organism>
<dbReference type="Proteomes" id="UP000271241">
    <property type="component" value="Unassembled WGS sequence"/>
</dbReference>
<dbReference type="EMBL" id="KZ992757">
    <property type="protein sequence ID" value="RKP07157.1"/>
    <property type="molecule type" value="Genomic_DNA"/>
</dbReference>
<dbReference type="PANTHER" id="PTHR28133:SF1">
    <property type="entry name" value="REQUIRED FOR RESPIRATORY GROWTH PROTEIN 7, MITOCHONDRIAL"/>
    <property type="match status" value="1"/>
</dbReference>
<evidence type="ECO:0000313" key="4">
    <source>
        <dbReference type="EMBL" id="RKP07157.1"/>
    </source>
</evidence>
<evidence type="ECO:0000256" key="1">
    <source>
        <dbReference type="ARBA" id="ARBA00004173"/>
    </source>
</evidence>
<dbReference type="GO" id="GO:0005739">
    <property type="term" value="C:mitochondrion"/>
    <property type="evidence" value="ECO:0007669"/>
    <property type="project" value="UniProtKB-SubCell"/>
</dbReference>
<keyword evidence="2" id="KW-0496">Mitochondrion</keyword>
<dbReference type="GO" id="GO:0003677">
    <property type="term" value="F:DNA binding"/>
    <property type="evidence" value="ECO:0007669"/>
    <property type="project" value="InterPro"/>
</dbReference>
<sequence length="190" mass="20768">MVRRALSTEVDEAATVQSARARRNRERGYLYENTALQALRHIRIHAELCGGAGDRGVDLRGHWYLPAGGTRVAETRLPIVGQCKRLSRVLGPMAVRELAGVAMRDRALGLLISASGFSQQAMREWRGSKAPLVLVDLPADALEFSALTWNDAAAEQLRGLVVGRRALPKNGQLTTVLYYYGVPVVETSTS</sequence>
<name>A0A4P9XMJ7_9FUNG</name>
<reference evidence="5" key="1">
    <citation type="journal article" date="2018" name="Nat. Microbiol.">
        <title>Leveraging single-cell genomics to expand the fungal tree of life.</title>
        <authorList>
            <person name="Ahrendt S.R."/>
            <person name="Quandt C.A."/>
            <person name="Ciobanu D."/>
            <person name="Clum A."/>
            <person name="Salamov A."/>
            <person name="Andreopoulos B."/>
            <person name="Cheng J.F."/>
            <person name="Woyke T."/>
            <person name="Pelin A."/>
            <person name="Henrissat B."/>
            <person name="Reynolds N.K."/>
            <person name="Benny G.L."/>
            <person name="Smith M.E."/>
            <person name="James T.Y."/>
            <person name="Grigoriev I.V."/>
        </authorList>
    </citation>
    <scope>NUCLEOTIDE SEQUENCE [LARGE SCALE GENOMIC DNA]</scope>
    <source>
        <strain evidence="5">RSA 1356</strain>
    </source>
</reference>
<keyword evidence="5" id="KW-1185">Reference proteome</keyword>